<evidence type="ECO:0000313" key="14">
    <source>
        <dbReference type="EMBL" id="KAK3583604.1"/>
    </source>
</evidence>
<name>A0AAE0VMQ9_9BIVA</name>
<feature type="compositionally biased region" description="Acidic residues" evidence="12">
    <location>
        <begin position="584"/>
        <end position="594"/>
    </location>
</feature>
<keyword evidence="3" id="KW-0597">Phosphoprotein</keyword>
<feature type="region of interest" description="Disordered" evidence="12">
    <location>
        <begin position="845"/>
        <end position="889"/>
    </location>
</feature>
<dbReference type="GO" id="GO:0003924">
    <property type="term" value="F:GTPase activity"/>
    <property type="evidence" value="ECO:0007669"/>
    <property type="project" value="TreeGrafter"/>
</dbReference>
<dbReference type="GO" id="GO:0030686">
    <property type="term" value="C:90S preribosome"/>
    <property type="evidence" value="ECO:0007669"/>
    <property type="project" value="TreeGrafter"/>
</dbReference>
<evidence type="ECO:0000256" key="2">
    <source>
        <dbReference type="ARBA" id="ARBA00022517"/>
    </source>
</evidence>
<dbReference type="SUPFAM" id="SSF52540">
    <property type="entry name" value="P-loop containing nucleoside triphosphate hydrolases"/>
    <property type="match status" value="1"/>
</dbReference>
<dbReference type="InterPro" id="IPR012948">
    <property type="entry name" value="AARP2CN"/>
</dbReference>
<gene>
    <name evidence="14" type="ORF">CHS0354_039426</name>
</gene>
<dbReference type="CDD" id="cd01882">
    <property type="entry name" value="BMS1"/>
    <property type="match status" value="1"/>
</dbReference>
<dbReference type="GO" id="GO:0000462">
    <property type="term" value="P:maturation of SSU-rRNA from tricistronic rRNA transcript (SSU-rRNA, 5.8S rRNA, LSU-rRNA)"/>
    <property type="evidence" value="ECO:0007669"/>
    <property type="project" value="TreeGrafter"/>
</dbReference>
<organism evidence="14 15">
    <name type="scientific">Potamilus streckersoni</name>
    <dbReference type="NCBI Taxonomy" id="2493646"/>
    <lineage>
        <taxon>Eukaryota</taxon>
        <taxon>Metazoa</taxon>
        <taxon>Spiralia</taxon>
        <taxon>Lophotrochozoa</taxon>
        <taxon>Mollusca</taxon>
        <taxon>Bivalvia</taxon>
        <taxon>Autobranchia</taxon>
        <taxon>Heteroconchia</taxon>
        <taxon>Palaeoheterodonta</taxon>
        <taxon>Unionida</taxon>
        <taxon>Unionoidea</taxon>
        <taxon>Unionidae</taxon>
        <taxon>Ambleminae</taxon>
        <taxon>Lampsilini</taxon>
        <taxon>Potamilus</taxon>
    </lineage>
</organism>
<dbReference type="GO" id="GO:0005525">
    <property type="term" value="F:GTP binding"/>
    <property type="evidence" value="ECO:0007669"/>
    <property type="project" value="UniProtKB-KW"/>
</dbReference>
<keyword evidence="5" id="KW-0378">Hydrolase</keyword>
<dbReference type="EMBL" id="JAEAOA010002306">
    <property type="protein sequence ID" value="KAK3583604.1"/>
    <property type="molecule type" value="Genomic_DNA"/>
</dbReference>
<keyword evidence="4" id="KW-0547">Nucleotide-binding</keyword>
<keyword evidence="7" id="KW-0342">GTP-binding</keyword>
<feature type="region of interest" description="Disordered" evidence="12">
    <location>
        <begin position="390"/>
        <end position="715"/>
    </location>
</feature>
<evidence type="ECO:0000313" key="15">
    <source>
        <dbReference type="Proteomes" id="UP001195483"/>
    </source>
</evidence>
<dbReference type="PROSITE" id="PS51714">
    <property type="entry name" value="G_BMS1"/>
    <property type="match status" value="1"/>
</dbReference>
<dbReference type="Proteomes" id="UP001195483">
    <property type="component" value="Unassembled WGS sequence"/>
</dbReference>
<dbReference type="InterPro" id="IPR030387">
    <property type="entry name" value="G_Bms1/Tsr1_dom"/>
</dbReference>
<dbReference type="GO" id="GO:0034511">
    <property type="term" value="F:U3 snoRNA binding"/>
    <property type="evidence" value="ECO:0007669"/>
    <property type="project" value="TreeGrafter"/>
</dbReference>
<feature type="region of interest" description="Disordered" evidence="12">
    <location>
        <begin position="1"/>
        <end position="41"/>
    </location>
</feature>
<comment type="catalytic activity">
    <reaction evidence="9">
        <text>GTP + H2O = GDP + phosphate + H(+)</text>
        <dbReference type="Rhea" id="RHEA:19669"/>
        <dbReference type="ChEBI" id="CHEBI:15377"/>
        <dbReference type="ChEBI" id="CHEBI:15378"/>
        <dbReference type="ChEBI" id="CHEBI:37565"/>
        <dbReference type="ChEBI" id="CHEBI:43474"/>
        <dbReference type="ChEBI" id="CHEBI:58189"/>
    </reaction>
    <physiologicalReaction direction="left-to-right" evidence="9">
        <dbReference type="Rhea" id="RHEA:19670"/>
    </physiologicalReaction>
</comment>
<feature type="compositionally biased region" description="Basic and acidic residues" evidence="12">
    <location>
        <begin position="519"/>
        <end position="530"/>
    </location>
</feature>
<protein>
    <recommendedName>
        <fullName evidence="13">Bms1-type G domain-containing protein</fullName>
    </recommendedName>
</protein>
<dbReference type="Gene3D" id="3.40.50.300">
    <property type="entry name" value="P-loop containing nucleotide triphosphate hydrolases"/>
    <property type="match status" value="1"/>
</dbReference>
<comment type="subcellular location">
    <subcellularLocation>
        <location evidence="1">Nucleus</location>
        <location evidence="1">Nucleolus</location>
    </subcellularLocation>
</comment>
<evidence type="ECO:0000256" key="3">
    <source>
        <dbReference type="ARBA" id="ARBA00022553"/>
    </source>
</evidence>
<dbReference type="FunFam" id="3.40.50.300:FF:000105">
    <property type="entry name" value="BMS1 ribosome biogenesis factor"/>
    <property type="match status" value="1"/>
</dbReference>
<keyword evidence="2" id="KW-0690">Ribosome biogenesis</keyword>
<evidence type="ECO:0000256" key="1">
    <source>
        <dbReference type="ARBA" id="ARBA00004604"/>
    </source>
</evidence>
<dbReference type="GO" id="GO:0032040">
    <property type="term" value="C:small-subunit processome"/>
    <property type="evidence" value="ECO:0007669"/>
    <property type="project" value="UniProtKB-ARBA"/>
</dbReference>
<evidence type="ECO:0000256" key="10">
    <source>
        <dbReference type="ARBA" id="ARBA00061391"/>
    </source>
</evidence>
<feature type="compositionally biased region" description="Acidic residues" evidence="12">
    <location>
        <begin position="652"/>
        <end position="704"/>
    </location>
</feature>
<accession>A0AAE0VMQ9</accession>
<dbReference type="SMART" id="SM01362">
    <property type="entry name" value="DUF663"/>
    <property type="match status" value="1"/>
</dbReference>
<evidence type="ECO:0000256" key="8">
    <source>
        <dbReference type="ARBA" id="ARBA00023242"/>
    </source>
</evidence>
<keyword evidence="6" id="KW-0067">ATP-binding</keyword>
<feature type="compositionally biased region" description="Basic and acidic residues" evidence="12">
    <location>
        <begin position="606"/>
        <end position="636"/>
    </location>
</feature>
<evidence type="ECO:0000256" key="6">
    <source>
        <dbReference type="ARBA" id="ARBA00022840"/>
    </source>
</evidence>
<feature type="region of interest" description="Disordered" evidence="12">
    <location>
        <begin position="737"/>
        <end position="757"/>
    </location>
</feature>
<dbReference type="InterPro" id="IPR037875">
    <property type="entry name" value="Bms1_N"/>
</dbReference>
<dbReference type="GO" id="GO:0005524">
    <property type="term" value="F:ATP binding"/>
    <property type="evidence" value="ECO:0007669"/>
    <property type="project" value="UniProtKB-KW"/>
</dbReference>
<dbReference type="InterPro" id="IPR027417">
    <property type="entry name" value="P-loop_NTPase"/>
</dbReference>
<dbReference type="PANTHER" id="PTHR12858:SF2">
    <property type="entry name" value="RIBOSOME BIOGENESIS PROTEIN BMS1 HOMOLOG"/>
    <property type="match status" value="1"/>
</dbReference>
<keyword evidence="11" id="KW-0175">Coiled coil</keyword>
<dbReference type="PANTHER" id="PTHR12858">
    <property type="entry name" value="RIBOSOME BIOGENESIS PROTEIN"/>
    <property type="match status" value="1"/>
</dbReference>
<feature type="compositionally biased region" description="Acidic residues" evidence="12">
    <location>
        <begin position="431"/>
        <end position="446"/>
    </location>
</feature>
<evidence type="ECO:0000256" key="11">
    <source>
        <dbReference type="SAM" id="Coils"/>
    </source>
</evidence>
<feature type="compositionally biased region" description="Acidic residues" evidence="12">
    <location>
        <begin position="855"/>
        <end position="871"/>
    </location>
</feature>
<reference evidence="14" key="3">
    <citation type="submission" date="2023-05" db="EMBL/GenBank/DDBJ databases">
        <authorList>
            <person name="Smith C.H."/>
        </authorList>
    </citation>
    <scope>NUCLEOTIDE SEQUENCE</scope>
    <source>
        <strain evidence="14">CHS0354</strain>
        <tissue evidence="14">Mantle</tissue>
    </source>
</reference>
<reference evidence="14" key="1">
    <citation type="journal article" date="2021" name="Genome Biol. Evol.">
        <title>A High-Quality Reference Genome for a Parasitic Bivalve with Doubly Uniparental Inheritance (Bivalvia: Unionida).</title>
        <authorList>
            <person name="Smith C.H."/>
        </authorList>
    </citation>
    <scope>NUCLEOTIDE SEQUENCE</scope>
    <source>
        <strain evidence="14">CHS0354</strain>
    </source>
</reference>
<feature type="domain" description="Bms1-type G" evidence="13">
    <location>
        <begin position="77"/>
        <end position="241"/>
    </location>
</feature>
<feature type="coiled-coil region" evidence="11">
    <location>
        <begin position="1293"/>
        <end position="1320"/>
    </location>
</feature>
<keyword evidence="8" id="KW-0539">Nucleus</keyword>
<dbReference type="SMART" id="SM00785">
    <property type="entry name" value="AARP2CN"/>
    <property type="match status" value="1"/>
</dbReference>
<dbReference type="InterPro" id="IPR007034">
    <property type="entry name" value="BMS1_TSR1_C"/>
</dbReference>
<evidence type="ECO:0000256" key="12">
    <source>
        <dbReference type="SAM" id="MobiDB-lite"/>
    </source>
</evidence>
<keyword evidence="15" id="KW-1185">Reference proteome</keyword>
<feature type="compositionally biased region" description="Basic and acidic residues" evidence="12">
    <location>
        <begin position="872"/>
        <end position="889"/>
    </location>
</feature>
<feature type="compositionally biased region" description="Acidic residues" evidence="12">
    <location>
        <begin position="531"/>
        <end position="564"/>
    </location>
</feature>
<evidence type="ECO:0000256" key="7">
    <source>
        <dbReference type="ARBA" id="ARBA00023134"/>
    </source>
</evidence>
<dbReference type="GO" id="GO:0005654">
    <property type="term" value="C:nucleoplasm"/>
    <property type="evidence" value="ECO:0007669"/>
    <property type="project" value="UniProtKB-ARBA"/>
</dbReference>
<dbReference type="Pfam" id="PF04950">
    <property type="entry name" value="RIBIOP_C"/>
    <property type="match status" value="1"/>
</dbReference>
<sequence>MEGDTKKAHRQKQAGPKAEKKKVKKKHEQELTPQQRNPKAFAIQHARKTLRIVQRNQDLKTKKQHIPLVDRTPVEEPPIVVGVVGPPKVGKTTLLKCVVKNFTRQKLSKIQGPVTVVSGKSRRLTLIECNNDINAMIDVAKIADLVLMLVDASFGFEMETFEFLNICQVHGFPRIMGVLTHLDSFKDNKQMRKTKKRLKHRFWTEVYQGAKLFYLSGMVNGEYQKTEVHNLCRFISVMKFRPLQWRITHPYVVADRMEDITDPELVRINPKCDRKVSLYGYVRGTHLKNNIEIHIPGCGDFKINDMQFLSDPCPTPDREKRRSLNAKERLIYSPMSGVGGIVYDKDAVYIDLGGSHSHKETEDSKPANQFVSSLLSMTNPIDEKITRSEVSLFSHSAPPTDCYADDRSEEDAGPNVQSSEVKLQRRAVFGDSDDEKMENESDDESDERQSISDQAEESDEGIQMDFEPPQKKKRTKKNTVDKENELPFADSDDDLEKDVQLFSSQTHDRIRGESQQVKTRSDFKEQVSSEEKEEEEEVNSEDGSSEGEEEVNSEEGENEEDVVVEEYVQNSDGNEVSKVFNSDDSNDSTDDEKMEDFVSSKAKSKQNGEKTKQRNLKDHNTEEIISMSDKHVDPNKKKINVSHQSLFQSVDAYEEDINSEENLDSDDDNEDESDSEERMEEDREEDGDFDQGDDMEEDLEDDAEEGHLKWKSNLTEMAAESFRRRQRERINYRKLIYGQGDEEEKKKEQDEEEDAELGGLFRVLMNKSEKNRMDRGAVGDPNGTDCSLFPVDKVRNWQLEDVQDLIKDCFVTGKWDSSEDARARLQDDDEQYGDFENLETGEIHKASTAETGDLMGEEDMEDSEVEEEETKDGDTKEENIEKKKKKEMTAGERRLEKKRKLKEMFDQVYDMKGDTEFYDNWKAEAEEQARLNKAEFENLADDIRVQYEGFRPGMYVRVEVNTVPCEFVTNFDPTYPVILGGLLNNEGNVGYVQTRLKKHRWHKRILKTKNPVVISLGWRRFQTLPLYSIQDHNLRNRLLKYTPEHLHCHASFWGPITPQGTGLLAVECVAGTTQNFRIAATGVVLELDKSMQILKKLRLTGTPLKIYRKTAFIQGMFNSALEVAKFEGANIRTVSGIRGQIKKAIKSPEGAFRATFEDKILLSDIVFVRTWYPVEVPAFYNPVTTLLLPPKEKTAWMGMKTTGQLRRERGMKFEQKKDSVYKPIERTGRKFTPLVIPKDLQKVLPFKDTPKFLKPRKDPIKRVVVVREPHEAKVAKLMHMVKTMHEHKRKMEKMQMIERATKHQKEMEKINARKSEKQKEVKKQIFRVLGQMEKKKKKHVAD</sequence>
<proteinExistence type="inferred from homology"/>
<comment type="similarity">
    <text evidence="10">Belongs to the TRAFAC class translation factor GTPase superfamily. Bms1-like GTPase family. BMS1 subfamily.</text>
</comment>
<dbReference type="Pfam" id="PF08142">
    <property type="entry name" value="AARP2CN"/>
    <property type="match status" value="1"/>
</dbReference>
<dbReference type="GO" id="GO:0000479">
    <property type="term" value="P:endonucleolytic cleavage of tricistronic rRNA transcript (SSU-rRNA, 5.8S rRNA, LSU-rRNA)"/>
    <property type="evidence" value="ECO:0007669"/>
    <property type="project" value="TreeGrafter"/>
</dbReference>
<evidence type="ECO:0000256" key="9">
    <source>
        <dbReference type="ARBA" id="ARBA00049117"/>
    </source>
</evidence>
<dbReference type="InterPro" id="IPR039761">
    <property type="entry name" value="Bms1/Tsr1"/>
</dbReference>
<evidence type="ECO:0000256" key="4">
    <source>
        <dbReference type="ARBA" id="ARBA00022741"/>
    </source>
</evidence>
<evidence type="ECO:0000256" key="5">
    <source>
        <dbReference type="ARBA" id="ARBA00022801"/>
    </source>
</evidence>
<reference evidence="14" key="2">
    <citation type="journal article" date="2021" name="Genome Biol. Evol.">
        <title>Developing a high-quality reference genome for a parasitic bivalve with doubly uniparental inheritance (Bivalvia: Unionida).</title>
        <authorList>
            <person name="Smith C.H."/>
        </authorList>
    </citation>
    <scope>NUCLEOTIDE SEQUENCE</scope>
    <source>
        <strain evidence="14">CHS0354</strain>
        <tissue evidence="14">Mantle</tissue>
    </source>
</reference>
<evidence type="ECO:0000259" key="13">
    <source>
        <dbReference type="PROSITE" id="PS51714"/>
    </source>
</evidence>
<comment type="caution">
    <text evidence="14">The sequence shown here is derived from an EMBL/GenBank/DDBJ whole genome shotgun (WGS) entry which is preliminary data.</text>
</comment>